<dbReference type="Gene3D" id="3.40.50.720">
    <property type="entry name" value="NAD(P)-binding Rossmann-like Domain"/>
    <property type="match status" value="1"/>
</dbReference>
<dbReference type="SUPFAM" id="SSF51735">
    <property type="entry name" value="NAD(P)-binding Rossmann-fold domains"/>
    <property type="match status" value="1"/>
</dbReference>
<name>A0A377VFB3_KLEPN</name>
<gene>
    <name evidence="2" type="primary">asd_3</name>
    <name evidence="2" type="ORF">NCTC13443_06915</name>
</gene>
<feature type="domain" description="Semialdehyde dehydrogenase NAD-binding" evidence="1">
    <location>
        <begin position="3"/>
        <end position="43"/>
    </location>
</feature>
<dbReference type="GO" id="GO:0051287">
    <property type="term" value="F:NAD binding"/>
    <property type="evidence" value="ECO:0007669"/>
    <property type="project" value="InterPro"/>
</dbReference>
<protein>
    <submittedName>
        <fullName evidence="2">Aspartate-semialdehyde dehydrogenase</fullName>
        <ecNumber evidence="2">1.2.1.11</ecNumber>
    </submittedName>
</protein>
<reference evidence="2 3" key="1">
    <citation type="submission" date="2018-06" db="EMBL/GenBank/DDBJ databases">
        <authorList>
            <consortium name="Pathogen Informatics"/>
            <person name="Doyle S."/>
        </authorList>
    </citation>
    <scope>NUCLEOTIDE SEQUENCE [LARGE SCALE GENOMIC DNA]</scope>
    <source>
        <strain evidence="2 3">NCTC13443</strain>
    </source>
</reference>
<dbReference type="GO" id="GO:0004073">
    <property type="term" value="F:aspartate-semialdehyde dehydrogenase activity"/>
    <property type="evidence" value="ECO:0007669"/>
    <property type="project" value="UniProtKB-EC"/>
</dbReference>
<evidence type="ECO:0000313" key="2">
    <source>
        <dbReference type="EMBL" id="STT06948.1"/>
    </source>
</evidence>
<evidence type="ECO:0000259" key="1">
    <source>
        <dbReference type="Pfam" id="PF01118"/>
    </source>
</evidence>
<dbReference type="EMBL" id="UGKT01000001">
    <property type="protein sequence ID" value="STT06948.1"/>
    <property type="molecule type" value="Genomic_DNA"/>
</dbReference>
<proteinExistence type="predicted"/>
<dbReference type="InterPro" id="IPR036291">
    <property type="entry name" value="NAD(P)-bd_dom_sf"/>
</dbReference>
<dbReference type="Pfam" id="PF01118">
    <property type="entry name" value="Semialdhyde_dh"/>
    <property type="match status" value="1"/>
</dbReference>
<dbReference type="Proteomes" id="UP000255518">
    <property type="component" value="Unassembled WGS sequence"/>
</dbReference>
<evidence type="ECO:0000313" key="3">
    <source>
        <dbReference type="Proteomes" id="UP000255518"/>
    </source>
</evidence>
<keyword evidence="2" id="KW-0560">Oxidoreductase</keyword>
<organism evidence="2 3">
    <name type="scientific">Klebsiella pneumoniae</name>
    <dbReference type="NCBI Taxonomy" id="573"/>
    <lineage>
        <taxon>Bacteria</taxon>
        <taxon>Pseudomonadati</taxon>
        <taxon>Pseudomonadota</taxon>
        <taxon>Gammaproteobacteria</taxon>
        <taxon>Enterobacterales</taxon>
        <taxon>Enterobacteriaceae</taxon>
        <taxon>Klebsiella/Raoultella group</taxon>
        <taxon>Klebsiella</taxon>
        <taxon>Klebsiella pneumoniae complex</taxon>
    </lineage>
</organism>
<dbReference type="AlphaFoldDB" id="A0A377VFB3"/>
<sequence>MKNVGFIGWRGMVGSVLMQRMVEERDFDAIRPVFFSTSQLDSQRRHSAVAPVARCRMRSIWTR</sequence>
<dbReference type="InterPro" id="IPR000534">
    <property type="entry name" value="Semialdehyde_DH_NAD-bd"/>
</dbReference>
<dbReference type="EC" id="1.2.1.11" evidence="2"/>
<accession>A0A377VFB3</accession>